<dbReference type="InterPro" id="IPR051690">
    <property type="entry name" value="PseI-like"/>
</dbReference>
<dbReference type="CDD" id="cd11615">
    <property type="entry name" value="SAF_NeuB_like"/>
    <property type="match status" value="1"/>
</dbReference>
<accession>A0A6G7CMK1</accession>
<dbReference type="EMBL" id="CP049331">
    <property type="protein sequence ID" value="QIH43276.1"/>
    <property type="molecule type" value="Genomic_DNA"/>
</dbReference>
<dbReference type="GO" id="GO:0016051">
    <property type="term" value="P:carbohydrate biosynthetic process"/>
    <property type="evidence" value="ECO:0007669"/>
    <property type="project" value="InterPro"/>
</dbReference>
<dbReference type="SMART" id="SM00858">
    <property type="entry name" value="SAF"/>
    <property type="match status" value="1"/>
</dbReference>
<keyword evidence="3" id="KW-1185">Reference proteome</keyword>
<reference evidence="2 3" key="1">
    <citation type="submission" date="2020-02" db="EMBL/GenBank/DDBJ databases">
        <title>A complete genome of a marine bacterium Vibrio sp. ZWAL4003 isolated from the mangrove sediment with the ability to degrade polysaccharides.</title>
        <authorList>
            <person name="Wu J."/>
            <person name="Qu W."/>
            <person name="Zeng R."/>
        </authorList>
    </citation>
    <scope>NUCLEOTIDE SEQUENCE [LARGE SCALE GENOMIC DNA]</scope>
    <source>
        <strain evidence="2 3">ZWAL4003</strain>
    </source>
</reference>
<evidence type="ECO:0000313" key="2">
    <source>
        <dbReference type="EMBL" id="QIH43276.1"/>
    </source>
</evidence>
<dbReference type="SUPFAM" id="SSF51269">
    <property type="entry name" value="AFP III-like domain"/>
    <property type="match status" value="1"/>
</dbReference>
<dbReference type="KEGG" id="vzi:G5S32_14055"/>
<dbReference type="InterPro" id="IPR013785">
    <property type="entry name" value="Aldolase_TIM"/>
</dbReference>
<dbReference type="GO" id="GO:0047444">
    <property type="term" value="F:N-acylneuraminate-9-phosphate synthase activity"/>
    <property type="evidence" value="ECO:0007669"/>
    <property type="project" value="TreeGrafter"/>
</dbReference>
<dbReference type="PROSITE" id="PS50844">
    <property type="entry name" value="AFP_LIKE"/>
    <property type="match status" value="1"/>
</dbReference>
<dbReference type="InterPro" id="IPR013974">
    <property type="entry name" value="SAF"/>
</dbReference>
<gene>
    <name evidence="2" type="ORF">G5S32_14055</name>
</gene>
<dbReference type="PANTHER" id="PTHR42966">
    <property type="entry name" value="N-ACETYLNEURAMINATE SYNTHASE"/>
    <property type="match status" value="1"/>
</dbReference>
<protein>
    <submittedName>
        <fullName evidence="2">N-acetylneuraminate synthase</fullName>
    </submittedName>
</protein>
<dbReference type="InterPro" id="IPR006190">
    <property type="entry name" value="SAF_AFP_Neu5Ac"/>
</dbReference>
<dbReference type="InterPro" id="IPR057736">
    <property type="entry name" value="SAF_PseI/NeuA/NeuB"/>
</dbReference>
<dbReference type="Pfam" id="PF03102">
    <property type="entry name" value="NeuB"/>
    <property type="match status" value="1"/>
</dbReference>
<name>A0A6G7CMK1_9VIBR</name>
<dbReference type="Gene3D" id="3.90.1210.10">
    <property type="entry name" value="Antifreeze-like/N-acetylneuraminic acid synthase C-terminal domain"/>
    <property type="match status" value="1"/>
</dbReference>
<organism evidence="2 3">
    <name type="scientific">Vibrio ziniensis</name>
    <dbReference type="NCBI Taxonomy" id="2711221"/>
    <lineage>
        <taxon>Bacteria</taxon>
        <taxon>Pseudomonadati</taxon>
        <taxon>Pseudomonadota</taxon>
        <taxon>Gammaproteobacteria</taxon>
        <taxon>Vibrionales</taxon>
        <taxon>Vibrionaceae</taxon>
        <taxon>Vibrio</taxon>
    </lineage>
</organism>
<dbReference type="SUPFAM" id="SSF51569">
    <property type="entry name" value="Aldolase"/>
    <property type="match status" value="1"/>
</dbReference>
<dbReference type="PANTHER" id="PTHR42966:SF2">
    <property type="entry name" value="PSEUDAMINIC ACID SYNTHASE"/>
    <property type="match status" value="1"/>
</dbReference>
<dbReference type="Pfam" id="PF08666">
    <property type="entry name" value="SAF"/>
    <property type="match status" value="1"/>
</dbReference>
<dbReference type="InterPro" id="IPR013132">
    <property type="entry name" value="PseI/NeuA/B-like_N"/>
</dbReference>
<dbReference type="Gene3D" id="3.20.20.70">
    <property type="entry name" value="Aldolase class I"/>
    <property type="match status" value="1"/>
</dbReference>
<sequence>MNIGQQVIEREGKPYFIADIGANHNGSLEKAIDLIYMAAEAGAHAAKFQHFKAETIVSRNGFEQLGTRQSHQSTWKKSVFEVYKDASINLDWTETLVSTCKDAGVEFFTSPYSLELVDYVDPYVPAYKVGSGDITWPQIIEKMGSKNKPLLLACGASGMDEVVAAVNTALRATKDIVLMQCNTNYTASLENFKYINLNVIRTLRSMYPEAILGLSDHTPGHATVLGAIALGANVIEKHFTDNNANEGPDHKFAMNPSSWREMVDRSEELYLALGDGVKKVEENEEETVVVQRRSIRVKRDLSPGHVITADDIECLRPCPSDGIEPYHLSSIIGSTLSTSIKNGEYVKWNQLK</sequence>
<dbReference type="Proteomes" id="UP000503003">
    <property type="component" value="Chromosome 1"/>
</dbReference>
<proteinExistence type="predicted"/>
<evidence type="ECO:0000259" key="1">
    <source>
        <dbReference type="PROSITE" id="PS50844"/>
    </source>
</evidence>
<evidence type="ECO:0000313" key="3">
    <source>
        <dbReference type="Proteomes" id="UP000503003"/>
    </source>
</evidence>
<dbReference type="AlphaFoldDB" id="A0A6G7CMK1"/>
<dbReference type="InterPro" id="IPR036732">
    <property type="entry name" value="AFP_Neu5c_C_sf"/>
</dbReference>
<feature type="domain" description="AFP-like" evidence="1">
    <location>
        <begin position="294"/>
        <end position="352"/>
    </location>
</feature>